<dbReference type="EMBL" id="JAVAIM010000001">
    <property type="protein sequence ID" value="MDP4574148.1"/>
    <property type="molecule type" value="Genomic_DNA"/>
</dbReference>
<evidence type="ECO:0000256" key="2">
    <source>
        <dbReference type="ARBA" id="ARBA00010790"/>
    </source>
</evidence>
<evidence type="ECO:0000256" key="5">
    <source>
        <dbReference type="ARBA" id="ARBA00023002"/>
    </source>
</evidence>
<dbReference type="InterPro" id="IPR051473">
    <property type="entry name" value="P2Ox-like"/>
</dbReference>
<dbReference type="SUPFAM" id="SSF51905">
    <property type="entry name" value="FAD/NAD(P)-binding domain"/>
    <property type="match status" value="1"/>
</dbReference>
<evidence type="ECO:0000256" key="4">
    <source>
        <dbReference type="ARBA" id="ARBA00022827"/>
    </source>
</evidence>
<keyword evidence="4" id="KW-0274">FAD</keyword>
<dbReference type="Pfam" id="PF00732">
    <property type="entry name" value="GMC_oxred_N"/>
    <property type="match status" value="1"/>
</dbReference>
<keyword evidence="9" id="KW-1185">Reference proteome</keyword>
<feature type="domain" description="Glucose-methanol-choline oxidoreductase C-terminal" evidence="7">
    <location>
        <begin position="421"/>
        <end position="475"/>
    </location>
</feature>
<gene>
    <name evidence="8" type="ORF">Q9K02_03220</name>
</gene>
<feature type="domain" description="Glucose-methanol-choline oxidoreductase N-terminal" evidence="6">
    <location>
        <begin position="85"/>
        <end position="278"/>
    </location>
</feature>
<protein>
    <submittedName>
        <fullName evidence="8">GMC family oxidoreductase</fullName>
    </submittedName>
</protein>
<keyword evidence="3" id="KW-0285">Flavoprotein</keyword>
<accession>A0ABT9HLY1</accession>
<dbReference type="InterPro" id="IPR000172">
    <property type="entry name" value="GMC_OxRdtase_N"/>
</dbReference>
<evidence type="ECO:0000313" key="8">
    <source>
        <dbReference type="EMBL" id="MDP4574148.1"/>
    </source>
</evidence>
<dbReference type="InterPro" id="IPR007867">
    <property type="entry name" value="GMC_OxRtase_C"/>
</dbReference>
<sequence length="483" mass="52797">MNFRAVSPSAVASDGWDVVVIGSGFGSLFFLHEYLKRHPQQRVLVLEWGSHHSRQWQLEHRKNSAIDHGSTISKDGAKDWNFNIGLGGGTNCWQGMAARMHPHDFELRSRYGVGFDWPISYDDIAEYYDAAEAIMMVAGDKEAGTVFPGAGRFPQDQHKFSATERLLKAARPDTFFAAPQAKLSTRVGNRAGCCNNGTCSLCPTGAKFYAVENMAELWGAPNLAICTGARVRRIEATGPKADAVVFESEGREFTARGELIVLGANGIHSPFILQQSEITDGGPGDYIGEKMLAFVEVFLDGMDHFDGGTATTGYELSYIDGPHRARHGAVQYWTNNSFLWGGLRLDPPHRYREVLPLGITVEDLLFKENTVVDDGGDVPTVRHAGFSDYAHKGLDFAIAQIPEVFSALPIEAIELRRILPTADQIQGSLRMGSDPETSVVDAGQVHHRLRNLLVVGTSVFPTTSWAAPSLTCAAMSLKLGTEI</sequence>
<reference evidence="8 9" key="1">
    <citation type="submission" date="2023-08" db="EMBL/GenBank/DDBJ databases">
        <title>genomic of G39.</title>
        <authorList>
            <person name="Wang Y."/>
        </authorList>
    </citation>
    <scope>NUCLEOTIDE SEQUENCE [LARGE SCALE GENOMIC DNA]</scope>
    <source>
        <strain evidence="8 9">G39</strain>
    </source>
</reference>
<organism evidence="8 9">
    <name type="scientific">Qipengyuania profundimaris</name>
    <dbReference type="NCBI Taxonomy" id="3067652"/>
    <lineage>
        <taxon>Bacteria</taxon>
        <taxon>Pseudomonadati</taxon>
        <taxon>Pseudomonadota</taxon>
        <taxon>Alphaproteobacteria</taxon>
        <taxon>Sphingomonadales</taxon>
        <taxon>Erythrobacteraceae</taxon>
        <taxon>Qipengyuania</taxon>
    </lineage>
</organism>
<dbReference type="Proteomes" id="UP001240639">
    <property type="component" value="Unassembled WGS sequence"/>
</dbReference>
<keyword evidence="5" id="KW-0560">Oxidoreductase</keyword>
<dbReference type="PANTHER" id="PTHR42784:SF1">
    <property type="entry name" value="PYRANOSE 2-OXIDASE"/>
    <property type="match status" value="1"/>
</dbReference>
<dbReference type="RefSeq" id="WP_305931593.1">
    <property type="nucleotide sequence ID" value="NZ_JAVAIM010000001.1"/>
</dbReference>
<proteinExistence type="inferred from homology"/>
<comment type="similarity">
    <text evidence="2">Belongs to the GMC oxidoreductase family.</text>
</comment>
<name>A0ABT9HLY1_9SPHN</name>
<dbReference type="Pfam" id="PF05199">
    <property type="entry name" value="GMC_oxred_C"/>
    <property type="match status" value="1"/>
</dbReference>
<comment type="cofactor">
    <cofactor evidence="1">
        <name>FAD</name>
        <dbReference type="ChEBI" id="CHEBI:57692"/>
    </cofactor>
</comment>
<comment type="caution">
    <text evidence="8">The sequence shown here is derived from an EMBL/GenBank/DDBJ whole genome shotgun (WGS) entry which is preliminary data.</text>
</comment>
<evidence type="ECO:0000259" key="7">
    <source>
        <dbReference type="Pfam" id="PF05199"/>
    </source>
</evidence>
<dbReference type="Gene3D" id="3.50.50.60">
    <property type="entry name" value="FAD/NAD(P)-binding domain"/>
    <property type="match status" value="2"/>
</dbReference>
<evidence type="ECO:0000313" key="9">
    <source>
        <dbReference type="Proteomes" id="UP001240639"/>
    </source>
</evidence>
<dbReference type="InterPro" id="IPR036188">
    <property type="entry name" value="FAD/NAD-bd_sf"/>
</dbReference>
<evidence type="ECO:0000259" key="6">
    <source>
        <dbReference type="Pfam" id="PF00732"/>
    </source>
</evidence>
<dbReference type="PANTHER" id="PTHR42784">
    <property type="entry name" value="PYRANOSE 2-OXIDASE"/>
    <property type="match status" value="1"/>
</dbReference>
<evidence type="ECO:0000256" key="3">
    <source>
        <dbReference type="ARBA" id="ARBA00022630"/>
    </source>
</evidence>
<evidence type="ECO:0000256" key="1">
    <source>
        <dbReference type="ARBA" id="ARBA00001974"/>
    </source>
</evidence>